<organism evidence="1 2">
    <name type="scientific">Flavobacterium chungangense</name>
    <dbReference type="NCBI Taxonomy" id="554283"/>
    <lineage>
        <taxon>Bacteria</taxon>
        <taxon>Pseudomonadati</taxon>
        <taxon>Bacteroidota</taxon>
        <taxon>Flavobacteriia</taxon>
        <taxon>Flavobacteriales</taxon>
        <taxon>Flavobacteriaceae</taxon>
        <taxon>Flavobacterium</taxon>
    </lineage>
</organism>
<comment type="caution">
    <text evidence="1">The sequence shown here is derived from an EMBL/GenBank/DDBJ whole genome shotgun (WGS) entry which is preliminary data.</text>
</comment>
<evidence type="ECO:0000313" key="2">
    <source>
        <dbReference type="Proteomes" id="UP000556700"/>
    </source>
</evidence>
<accession>A0A6V6ZD25</accession>
<proteinExistence type="predicted"/>
<dbReference type="EMBL" id="CAIJDO010000283">
    <property type="protein sequence ID" value="CAD0009660.1"/>
    <property type="molecule type" value="Genomic_DNA"/>
</dbReference>
<dbReference type="Proteomes" id="UP000556700">
    <property type="component" value="Unassembled WGS sequence"/>
</dbReference>
<dbReference type="AlphaFoldDB" id="A0A6V6ZD25"/>
<protein>
    <submittedName>
        <fullName evidence="1">Uncharacterized protein</fullName>
    </submittedName>
</protein>
<evidence type="ECO:0000313" key="1">
    <source>
        <dbReference type="EMBL" id="CAD0009660.1"/>
    </source>
</evidence>
<sequence length="75" mass="9201">MPFFMKTKVNDYCWYGYQNEYINEENKYFVSFEYKMYGEIDKDIIPVSVKDSLKQMGYEFYSKEIVSNKVRLIFN</sequence>
<keyword evidence="2" id="KW-1185">Reference proteome</keyword>
<reference evidence="1 2" key="1">
    <citation type="submission" date="2020-06" db="EMBL/GenBank/DDBJ databases">
        <authorList>
            <person name="Criscuolo A."/>
        </authorList>
    </citation>
    <scope>NUCLEOTIDE SEQUENCE [LARGE SCALE GENOMIC DNA]</scope>
    <source>
        <strain evidence="2">CIP 110025</strain>
    </source>
</reference>
<gene>
    <name evidence="1" type="ORF">FLACHUCJ7_04340</name>
</gene>
<name>A0A6V6ZD25_9FLAO</name>